<comment type="caution">
    <text evidence="8">The sequence shown here is derived from an EMBL/GenBank/DDBJ whole genome shotgun (WGS) entry which is preliminary data.</text>
</comment>
<keyword evidence="4 7" id="KW-0812">Transmembrane</keyword>
<feature type="transmembrane region" description="Helical" evidence="7">
    <location>
        <begin position="303"/>
        <end position="325"/>
    </location>
</feature>
<feature type="transmembrane region" description="Helical" evidence="7">
    <location>
        <begin position="94"/>
        <end position="117"/>
    </location>
</feature>
<feature type="transmembrane region" description="Helical" evidence="7">
    <location>
        <begin position="458"/>
        <end position="486"/>
    </location>
</feature>
<keyword evidence="9" id="KW-1185">Reference proteome</keyword>
<feature type="transmembrane region" description="Helical" evidence="7">
    <location>
        <begin position="58"/>
        <end position="82"/>
    </location>
</feature>
<dbReference type="EMBL" id="JAXCLW010000012">
    <property type="protein sequence ID" value="MDY0885640.1"/>
    <property type="molecule type" value="Genomic_DNA"/>
</dbReference>
<dbReference type="InterPro" id="IPR050833">
    <property type="entry name" value="Poly_Biosynth_Transport"/>
</dbReference>
<dbReference type="PANTHER" id="PTHR30250">
    <property type="entry name" value="PST FAMILY PREDICTED COLANIC ACID TRANSPORTER"/>
    <property type="match status" value="1"/>
</dbReference>
<feature type="transmembrane region" description="Helical" evidence="7">
    <location>
        <begin position="424"/>
        <end position="446"/>
    </location>
</feature>
<reference evidence="8 9" key="1">
    <citation type="journal article" date="2016" name="Antonie Van Leeuwenhoek">
        <title>Dongia soli sp. nov., isolated from soil from Dokdo, Korea.</title>
        <authorList>
            <person name="Kim D.U."/>
            <person name="Lee H."/>
            <person name="Kim H."/>
            <person name="Kim S.G."/>
            <person name="Ka J.O."/>
        </authorList>
    </citation>
    <scope>NUCLEOTIDE SEQUENCE [LARGE SCALE GENOMIC DNA]</scope>
    <source>
        <strain evidence="8 9">D78</strain>
    </source>
</reference>
<proteinExistence type="inferred from homology"/>
<organism evidence="8 9">
    <name type="scientific">Dongia soli</name>
    <dbReference type="NCBI Taxonomy" id="600628"/>
    <lineage>
        <taxon>Bacteria</taxon>
        <taxon>Pseudomonadati</taxon>
        <taxon>Pseudomonadota</taxon>
        <taxon>Alphaproteobacteria</taxon>
        <taxon>Rhodospirillales</taxon>
        <taxon>Dongiaceae</taxon>
        <taxon>Dongia</taxon>
    </lineage>
</organism>
<dbReference type="Pfam" id="PF13440">
    <property type="entry name" value="Polysacc_synt_3"/>
    <property type="match status" value="1"/>
</dbReference>
<evidence type="ECO:0000256" key="7">
    <source>
        <dbReference type="SAM" id="Phobius"/>
    </source>
</evidence>
<feature type="transmembrane region" description="Helical" evidence="7">
    <location>
        <begin position="158"/>
        <end position="186"/>
    </location>
</feature>
<feature type="transmembrane region" description="Helical" evidence="7">
    <location>
        <begin position="222"/>
        <end position="240"/>
    </location>
</feature>
<dbReference type="PANTHER" id="PTHR30250:SF10">
    <property type="entry name" value="LIPOPOLYSACCHARIDE BIOSYNTHESIS PROTEIN WZXC"/>
    <property type="match status" value="1"/>
</dbReference>
<keyword evidence="5 7" id="KW-1133">Transmembrane helix</keyword>
<accession>A0ABU5EGT3</accession>
<evidence type="ECO:0000256" key="6">
    <source>
        <dbReference type="ARBA" id="ARBA00023136"/>
    </source>
</evidence>
<comment type="similarity">
    <text evidence="2">Belongs to the polysaccharide synthase family.</text>
</comment>
<evidence type="ECO:0000256" key="5">
    <source>
        <dbReference type="ARBA" id="ARBA00022989"/>
    </source>
</evidence>
<name>A0ABU5EGT3_9PROT</name>
<keyword evidence="6 7" id="KW-0472">Membrane</keyword>
<feature type="transmembrane region" description="Helical" evidence="7">
    <location>
        <begin position="337"/>
        <end position="358"/>
    </location>
</feature>
<evidence type="ECO:0000313" key="8">
    <source>
        <dbReference type="EMBL" id="MDY0885640.1"/>
    </source>
</evidence>
<evidence type="ECO:0000256" key="4">
    <source>
        <dbReference type="ARBA" id="ARBA00022692"/>
    </source>
</evidence>
<dbReference type="Proteomes" id="UP001279642">
    <property type="component" value="Unassembled WGS sequence"/>
</dbReference>
<dbReference type="CDD" id="cd13127">
    <property type="entry name" value="MATE_tuaB_like"/>
    <property type="match status" value="1"/>
</dbReference>
<dbReference type="RefSeq" id="WP_320510715.1">
    <property type="nucleotide sequence ID" value="NZ_JAXCLW010000012.1"/>
</dbReference>
<evidence type="ECO:0000256" key="3">
    <source>
        <dbReference type="ARBA" id="ARBA00022475"/>
    </source>
</evidence>
<sequence length="503" mass="54801">MARRIDQLLSATATDRGGRRGVVGASFFSMSTRLAQVSLQFLTIIILARFLVPADFGIYGMVTPLIAFFLVLRDAGLGIATLQSATLSERQASTLFYANMLVGIVLGGLFVLSAPAVAYFYNESRLTDLIRAFTILFLFSGIRVQLEALVYRGFRFQAVFVMEIAASSIALFVSAAIAIGGFGYWALCVRQLAYEVVYTSSLLIYVRWFPRFFSMDIGTRSLFKFGVSAAVSNFIVYFLRNIDNVLIGWRLGPAALGPYALAYRTVLLPIQQVVTPLSRVFIPHLSQQREDPAGFAKSYSNALKVMMFLVGPPLCAAIVCTNEAIQILLGPKWREAVPIIQCLIPAGILQVAYLSAGWINFARGRADRQLWWSALSLPVVVGGFVIGLNWGPIGVAASYSISNTILLVPLFAYAIRDTAITPQLMLRAVAPAAANSAIVVALGYWVRSTAHIFNLSDGLLLIAVGLLTVLTMALFSPLVFGLHNLLKMASKVKGRLSAEKQPV</sequence>
<gene>
    <name evidence="8" type="ORF">SMD27_22575</name>
</gene>
<evidence type="ECO:0000256" key="2">
    <source>
        <dbReference type="ARBA" id="ARBA00007430"/>
    </source>
</evidence>
<protein>
    <submittedName>
        <fullName evidence="8">Lipopolysaccharide biosynthesis protein</fullName>
    </submittedName>
</protein>
<evidence type="ECO:0000313" key="9">
    <source>
        <dbReference type="Proteomes" id="UP001279642"/>
    </source>
</evidence>
<keyword evidence="3" id="KW-1003">Cell membrane</keyword>
<feature type="transmembrane region" description="Helical" evidence="7">
    <location>
        <begin position="129"/>
        <end position="146"/>
    </location>
</feature>
<feature type="transmembrane region" description="Helical" evidence="7">
    <location>
        <begin position="396"/>
        <end position="415"/>
    </location>
</feature>
<evidence type="ECO:0000256" key="1">
    <source>
        <dbReference type="ARBA" id="ARBA00004651"/>
    </source>
</evidence>
<comment type="subcellular location">
    <subcellularLocation>
        <location evidence="1">Cell membrane</location>
        <topology evidence="1">Multi-pass membrane protein</topology>
    </subcellularLocation>
</comment>
<feature type="transmembrane region" description="Helical" evidence="7">
    <location>
        <begin position="370"/>
        <end position="390"/>
    </location>
</feature>